<evidence type="ECO:0000313" key="1">
    <source>
        <dbReference type="EMBL" id="CAI5766437.1"/>
    </source>
</evidence>
<keyword evidence="2" id="KW-1185">Reference proteome</keyword>
<dbReference type="Proteomes" id="UP001178461">
    <property type="component" value="Chromosome 2"/>
</dbReference>
<sequence length="54" mass="6330">MSFSRNWGRLQGDAGVAESPKWRLSWRLQCRRKLPSLIKLKRIKTLIFTVTVTV</sequence>
<dbReference type="AlphaFoldDB" id="A0AA35JWG6"/>
<gene>
    <name evidence="1" type="ORF">PODLI_1B022699</name>
</gene>
<dbReference type="EMBL" id="OX395127">
    <property type="protein sequence ID" value="CAI5766437.1"/>
    <property type="molecule type" value="Genomic_DNA"/>
</dbReference>
<reference evidence="1" key="1">
    <citation type="submission" date="2022-12" db="EMBL/GenBank/DDBJ databases">
        <authorList>
            <person name="Alioto T."/>
            <person name="Alioto T."/>
            <person name="Gomez Garrido J."/>
        </authorList>
    </citation>
    <scope>NUCLEOTIDE SEQUENCE</scope>
</reference>
<protein>
    <submittedName>
        <fullName evidence="1">Uncharacterized protein</fullName>
    </submittedName>
</protein>
<accession>A0AA35JWG6</accession>
<evidence type="ECO:0000313" key="2">
    <source>
        <dbReference type="Proteomes" id="UP001178461"/>
    </source>
</evidence>
<proteinExistence type="predicted"/>
<organism evidence="1 2">
    <name type="scientific">Podarcis lilfordi</name>
    <name type="common">Lilford's wall lizard</name>
    <dbReference type="NCBI Taxonomy" id="74358"/>
    <lineage>
        <taxon>Eukaryota</taxon>
        <taxon>Metazoa</taxon>
        <taxon>Chordata</taxon>
        <taxon>Craniata</taxon>
        <taxon>Vertebrata</taxon>
        <taxon>Euteleostomi</taxon>
        <taxon>Lepidosauria</taxon>
        <taxon>Squamata</taxon>
        <taxon>Bifurcata</taxon>
        <taxon>Unidentata</taxon>
        <taxon>Episquamata</taxon>
        <taxon>Laterata</taxon>
        <taxon>Lacertibaenia</taxon>
        <taxon>Lacertidae</taxon>
        <taxon>Podarcis</taxon>
    </lineage>
</organism>
<name>A0AA35JWG6_9SAUR</name>